<evidence type="ECO:0000313" key="2">
    <source>
        <dbReference type="Proteomes" id="UP000233458"/>
    </source>
</evidence>
<reference evidence="1 2" key="1">
    <citation type="submission" date="2017-10" db="EMBL/GenBank/DDBJ databases">
        <title>Biodiversity and function of Thalassospira species in the particle-attached aromatic-hydrocarbon-degrading consortia from the surface seawater of the China South Sea.</title>
        <authorList>
            <person name="Dong C."/>
            <person name="Liu R."/>
            <person name="Shao Z."/>
        </authorList>
    </citation>
    <scope>NUCLEOTIDE SEQUENCE [LARGE SCALE GENOMIC DNA]</scope>
    <source>
        <strain evidence="1 2">CSC3H3</strain>
    </source>
</reference>
<proteinExistence type="predicted"/>
<organism evidence="1 2">
    <name type="scientific">Thalassospira marina</name>
    <dbReference type="NCBI Taxonomy" id="2048283"/>
    <lineage>
        <taxon>Bacteria</taxon>
        <taxon>Pseudomonadati</taxon>
        <taxon>Pseudomonadota</taxon>
        <taxon>Alphaproteobacteria</taxon>
        <taxon>Rhodospirillales</taxon>
        <taxon>Thalassospiraceae</taxon>
        <taxon>Thalassospira</taxon>
    </lineage>
</organism>
<name>A0ABM6QBG3_9PROT</name>
<sequence>MSKSKARDVFCVELVDQALVYVIARSAKGAVSVAAQSGFAPDRSKKARLVDTLFAERAINRKPAKTEAA</sequence>
<evidence type="ECO:0000313" key="1">
    <source>
        <dbReference type="EMBL" id="AUG53911.1"/>
    </source>
</evidence>
<dbReference type="Proteomes" id="UP000233458">
    <property type="component" value="Chromosome"/>
</dbReference>
<dbReference type="RefSeq" id="WP_101285377.1">
    <property type="nucleotide sequence ID" value="NZ_CP024199.1"/>
</dbReference>
<protein>
    <submittedName>
        <fullName evidence="1">Uncharacterized protein</fullName>
    </submittedName>
</protein>
<keyword evidence="2" id="KW-1185">Reference proteome</keyword>
<gene>
    <name evidence="1" type="ORF">CSC3H3_15200</name>
</gene>
<dbReference type="EMBL" id="CP024199">
    <property type="protein sequence ID" value="AUG53911.1"/>
    <property type="molecule type" value="Genomic_DNA"/>
</dbReference>
<accession>A0ABM6QBG3</accession>